<dbReference type="EMBL" id="AP017312">
    <property type="protein sequence ID" value="BAU28234.1"/>
    <property type="molecule type" value="Genomic_DNA"/>
</dbReference>
<dbReference type="KEGG" id="asoc:CB4_02408"/>
<dbReference type="Proteomes" id="UP000217696">
    <property type="component" value="Chromosome"/>
</dbReference>
<accession>A0A0U5AWY4</accession>
<name>A0A0U5AWY4_9BACL</name>
<organism evidence="1 2">
    <name type="scientific">Aneurinibacillus soli</name>
    <dbReference type="NCBI Taxonomy" id="1500254"/>
    <lineage>
        <taxon>Bacteria</taxon>
        <taxon>Bacillati</taxon>
        <taxon>Bacillota</taxon>
        <taxon>Bacilli</taxon>
        <taxon>Bacillales</taxon>
        <taxon>Paenibacillaceae</taxon>
        <taxon>Aneurinibacillus group</taxon>
        <taxon>Aneurinibacillus</taxon>
    </lineage>
</organism>
<protein>
    <submittedName>
        <fullName evidence="1">Uncharacterized protein</fullName>
    </submittedName>
</protein>
<evidence type="ECO:0000313" key="1">
    <source>
        <dbReference type="EMBL" id="BAU28234.1"/>
    </source>
</evidence>
<keyword evidence="2" id="KW-1185">Reference proteome</keyword>
<dbReference type="AlphaFoldDB" id="A0A0U5AWY4"/>
<evidence type="ECO:0000313" key="2">
    <source>
        <dbReference type="Proteomes" id="UP000217696"/>
    </source>
</evidence>
<reference evidence="1 2" key="1">
    <citation type="submission" date="2015-12" db="EMBL/GenBank/DDBJ databases">
        <title>Genome sequence of Aneurinibacillus soli.</title>
        <authorList>
            <person name="Lee J.S."/>
            <person name="Lee K.C."/>
            <person name="Kim K.K."/>
            <person name="Lee B.W."/>
        </authorList>
    </citation>
    <scope>NUCLEOTIDE SEQUENCE [LARGE SCALE GENOMIC DNA]</scope>
    <source>
        <strain evidence="1 2">CB4</strain>
    </source>
</reference>
<proteinExistence type="predicted"/>
<sequence>MPDLEGMFTEKIVVNGEYIKGDIVRASNIDLRYVIVNGQGSKLVGNWTSQQLMDMSEELKCIALKIGVLNSLDSSLPEA</sequence>
<gene>
    <name evidence="1" type="ORF">CB4_02408</name>
</gene>
<dbReference type="RefSeq" id="WP_096466007.1">
    <property type="nucleotide sequence ID" value="NZ_AP017312.1"/>
</dbReference>